<dbReference type="Proteomes" id="UP000035068">
    <property type="component" value="Unassembled WGS sequence"/>
</dbReference>
<dbReference type="AlphaFoldDB" id="A0A0C2HJL0"/>
<keyword evidence="2" id="KW-1185">Reference proteome</keyword>
<evidence type="ECO:0000313" key="1">
    <source>
        <dbReference type="EMBL" id="KIH77241.1"/>
    </source>
</evidence>
<proteinExistence type="predicted"/>
<dbReference type="EMBL" id="JWJD01000001">
    <property type="protein sequence ID" value="KIH77241.1"/>
    <property type="molecule type" value="Genomic_DNA"/>
</dbReference>
<accession>A0A0C2HJL0</accession>
<organism evidence="1 2">
    <name type="scientific">Geoalkalibacter ferrihydriticus DSM 17813</name>
    <dbReference type="NCBI Taxonomy" id="1121915"/>
    <lineage>
        <taxon>Bacteria</taxon>
        <taxon>Pseudomonadati</taxon>
        <taxon>Thermodesulfobacteriota</taxon>
        <taxon>Desulfuromonadia</taxon>
        <taxon>Desulfuromonadales</taxon>
        <taxon>Geoalkalibacteraceae</taxon>
        <taxon>Geoalkalibacter</taxon>
    </lineage>
</organism>
<reference evidence="1 2" key="1">
    <citation type="submission" date="2014-12" db="EMBL/GenBank/DDBJ databases">
        <title>Genomes of Geoalkalibacter ferrihydriticus and Geoalkalibacter subterraneus, two haloalkaliphilic metal-reducing members of the Geobacteraceae.</title>
        <authorList>
            <person name="Badalamenti J.P."/>
            <person name="Torres C.I."/>
            <person name="Krajmalnik-Brown R."/>
            <person name="Bond D.R."/>
        </authorList>
    </citation>
    <scope>NUCLEOTIDE SEQUENCE [LARGE SCALE GENOMIC DNA]</scope>
    <source>
        <strain evidence="1 2">DSM 17813</strain>
    </source>
</reference>
<sequence length="115" mass="13168">MRNRFIRLAEIIQEDAPGELPEMLLSSERQINFDETLQRINALRNHHEKRSADIWHAQQRVTPELRAASARADLASFFAACLTGSAGEHRDTALEALQTLGRQAEYDLIRMLARR</sequence>
<evidence type="ECO:0000313" key="2">
    <source>
        <dbReference type="Proteomes" id="UP000035068"/>
    </source>
</evidence>
<comment type="caution">
    <text evidence="1">The sequence shown here is derived from an EMBL/GenBank/DDBJ whole genome shotgun (WGS) entry which is preliminary data.</text>
</comment>
<gene>
    <name evidence="1" type="ORF">GFER_00240</name>
</gene>
<name>A0A0C2HJL0_9BACT</name>
<dbReference type="RefSeq" id="WP_040095017.1">
    <property type="nucleotide sequence ID" value="NZ_JWJD01000001.1"/>
</dbReference>
<protein>
    <submittedName>
        <fullName evidence="1">Uncharacterized protein</fullName>
    </submittedName>
</protein>